<keyword evidence="3 8" id="KW-0285">Flavoprotein</keyword>
<dbReference type="InterPro" id="IPR036774">
    <property type="entry name" value="ERV/ALR_sulphydryl_oxid_sf"/>
</dbReference>
<sequence>MPETEPLNSNTAKSTLPPAGMPVFGASGRKIVYDENGKPCRACNTLLDFQSIAGKKKSVSSSTFAASSGAVAGAAVSAASGFSTIPDDCPPDVEQLGRSTWTLLHSIAATYPEMPTKDQQNNLMNFMTSFSHLYPCFYCADDFRDYIKKEKINVTNRDEFGKWLCNAHNSVNVKLGKPTFDCNLWKERWKDGWKDGRCD</sequence>
<feature type="domain" description="ERV/ALR sulfhydryl oxidase" evidence="10">
    <location>
        <begin position="89"/>
        <end position="189"/>
    </location>
</feature>
<dbReference type="AlphaFoldDB" id="A0A4T0X5X6"/>
<dbReference type="PANTHER" id="PTHR12645">
    <property type="entry name" value="ALR/ERV"/>
    <property type="match status" value="1"/>
</dbReference>
<feature type="region of interest" description="Disordered" evidence="9">
    <location>
        <begin position="1"/>
        <end position="20"/>
    </location>
</feature>
<dbReference type="SUPFAM" id="SSF69000">
    <property type="entry name" value="FAD-dependent thiol oxidase"/>
    <property type="match status" value="1"/>
</dbReference>
<comment type="caution">
    <text evidence="11">The sequence shown here is derived from an EMBL/GenBank/DDBJ whole genome shotgun (WGS) entry which is preliminary data.</text>
</comment>
<comment type="catalytic activity">
    <reaction evidence="8">
        <text>2 R'C(R)SH + O2 = R'C(R)S-S(R)CR' + H2O2</text>
        <dbReference type="Rhea" id="RHEA:17357"/>
        <dbReference type="ChEBI" id="CHEBI:15379"/>
        <dbReference type="ChEBI" id="CHEBI:16240"/>
        <dbReference type="ChEBI" id="CHEBI:16520"/>
        <dbReference type="ChEBI" id="CHEBI:17412"/>
        <dbReference type="EC" id="1.8.3.2"/>
    </reaction>
</comment>
<protein>
    <recommendedName>
        <fullName evidence="8">Sulfhydryl oxidase</fullName>
        <ecNumber evidence="8">1.8.3.2</ecNumber>
    </recommendedName>
</protein>
<evidence type="ECO:0000256" key="7">
    <source>
        <dbReference type="ARBA" id="ARBA00023157"/>
    </source>
</evidence>
<dbReference type="Pfam" id="PF04777">
    <property type="entry name" value="Evr1_Alr"/>
    <property type="match status" value="1"/>
</dbReference>
<keyword evidence="5 8" id="KW-0560">Oxidoreductase</keyword>
<dbReference type="GO" id="GO:0005758">
    <property type="term" value="C:mitochondrial intermembrane space"/>
    <property type="evidence" value="ECO:0007669"/>
    <property type="project" value="UniProtKB-SubCell"/>
</dbReference>
<evidence type="ECO:0000259" key="10">
    <source>
        <dbReference type="PROSITE" id="PS51324"/>
    </source>
</evidence>
<evidence type="ECO:0000256" key="8">
    <source>
        <dbReference type="RuleBase" id="RU371123"/>
    </source>
</evidence>
<keyword evidence="7" id="KW-1015">Disulfide bond</keyword>
<dbReference type="STRING" id="52247.A0A4T0X5X6"/>
<dbReference type="PANTHER" id="PTHR12645:SF0">
    <property type="entry name" value="FAD-LINKED SULFHYDRYL OXIDASE ALR"/>
    <property type="match status" value="1"/>
</dbReference>
<dbReference type="InterPro" id="IPR039799">
    <property type="entry name" value="ALR/ERV"/>
</dbReference>
<keyword evidence="12" id="KW-1185">Reference proteome</keyword>
<keyword evidence="4 8" id="KW-0274">FAD</keyword>
<dbReference type="OrthoDB" id="17199at2759"/>
<evidence type="ECO:0000256" key="3">
    <source>
        <dbReference type="ARBA" id="ARBA00022630"/>
    </source>
</evidence>
<dbReference type="Gene3D" id="1.20.120.310">
    <property type="entry name" value="ERV/ALR sulfhydryl oxidase domain"/>
    <property type="match status" value="1"/>
</dbReference>
<dbReference type="Proteomes" id="UP000307173">
    <property type="component" value="Unassembled WGS sequence"/>
</dbReference>
<reference evidence="11 12" key="1">
    <citation type="journal article" date="2019" name="Front. Genet.">
        <title>Whole-Genome Sequencing of the Opportunistic Yeast Pathogen Candida inconspicua Uncovers Its Hybrid Origin.</title>
        <authorList>
            <person name="Mixao V."/>
            <person name="Hansen A.P."/>
            <person name="Saus E."/>
            <person name="Boekhout T."/>
            <person name="Lass-Florl C."/>
            <person name="Gabaldon T."/>
        </authorList>
    </citation>
    <scope>NUCLEOTIDE SEQUENCE [LARGE SCALE GENOMIC DNA]</scope>
    <source>
        <strain evidence="11 12">CBS 180</strain>
    </source>
</reference>
<gene>
    <name evidence="11" type="ORF">CANINC_001018</name>
</gene>
<dbReference type="InterPro" id="IPR017905">
    <property type="entry name" value="ERV/ALR_sulphydryl_oxidase"/>
</dbReference>
<dbReference type="PROSITE" id="PS51324">
    <property type="entry name" value="ERV_ALR"/>
    <property type="match status" value="1"/>
</dbReference>
<evidence type="ECO:0000256" key="2">
    <source>
        <dbReference type="ARBA" id="ARBA00004569"/>
    </source>
</evidence>
<comment type="subcellular location">
    <subcellularLocation>
        <location evidence="2">Mitochondrion intermembrane space</location>
    </subcellularLocation>
</comment>
<name>A0A4T0X5X6_9ASCO</name>
<evidence type="ECO:0000256" key="6">
    <source>
        <dbReference type="ARBA" id="ARBA00023128"/>
    </source>
</evidence>
<accession>A0A4T0X5X6</accession>
<dbReference type="GO" id="GO:0050660">
    <property type="term" value="F:flavin adenine dinucleotide binding"/>
    <property type="evidence" value="ECO:0007669"/>
    <property type="project" value="TreeGrafter"/>
</dbReference>
<keyword evidence="6" id="KW-0496">Mitochondrion</keyword>
<dbReference type="FunFam" id="1.20.120.310:FF:000003">
    <property type="entry name" value="Sulfhydryl oxidase"/>
    <property type="match status" value="1"/>
</dbReference>
<evidence type="ECO:0000256" key="4">
    <source>
        <dbReference type="ARBA" id="ARBA00022827"/>
    </source>
</evidence>
<dbReference type="EMBL" id="SELW01000150">
    <property type="protein sequence ID" value="TID30417.1"/>
    <property type="molecule type" value="Genomic_DNA"/>
</dbReference>
<organism evidence="11 12">
    <name type="scientific">Pichia inconspicua</name>
    <dbReference type="NCBI Taxonomy" id="52247"/>
    <lineage>
        <taxon>Eukaryota</taxon>
        <taxon>Fungi</taxon>
        <taxon>Dikarya</taxon>
        <taxon>Ascomycota</taxon>
        <taxon>Saccharomycotina</taxon>
        <taxon>Pichiomycetes</taxon>
        <taxon>Pichiales</taxon>
        <taxon>Pichiaceae</taxon>
        <taxon>Pichia</taxon>
    </lineage>
</organism>
<evidence type="ECO:0000256" key="9">
    <source>
        <dbReference type="SAM" id="MobiDB-lite"/>
    </source>
</evidence>
<feature type="compositionally biased region" description="Polar residues" evidence="9">
    <location>
        <begin position="1"/>
        <end position="14"/>
    </location>
</feature>
<evidence type="ECO:0000256" key="1">
    <source>
        <dbReference type="ARBA" id="ARBA00001974"/>
    </source>
</evidence>
<comment type="cofactor">
    <cofactor evidence="1 8">
        <name>FAD</name>
        <dbReference type="ChEBI" id="CHEBI:57692"/>
    </cofactor>
</comment>
<evidence type="ECO:0000256" key="5">
    <source>
        <dbReference type="ARBA" id="ARBA00023002"/>
    </source>
</evidence>
<dbReference type="EC" id="1.8.3.2" evidence="8"/>
<dbReference type="GO" id="GO:0016971">
    <property type="term" value="F:flavin-dependent sulfhydryl oxidase activity"/>
    <property type="evidence" value="ECO:0007669"/>
    <property type="project" value="InterPro"/>
</dbReference>
<evidence type="ECO:0000313" key="12">
    <source>
        <dbReference type="Proteomes" id="UP000307173"/>
    </source>
</evidence>
<proteinExistence type="predicted"/>
<dbReference type="Gene3D" id="4.10.320.60">
    <property type="match status" value="1"/>
</dbReference>
<evidence type="ECO:0000313" key="11">
    <source>
        <dbReference type="EMBL" id="TID30417.1"/>
    </source>
</evidence>